<dbReference type="PROSITE" id="PS51257">
    <property type="entry name" value="PROKAR_LIPOPROTEIN"/>
    <property type="match status" value="1"/>
</dbReference>
<dbReference type="PROSITE" id="PS50830">
    <property type="entry name" value="TNASE_3"/>
    <property type="match status" value="1"/>
</dbReference>
<dbReference type="InterPro" id="IPR035437">
    <property type="entry name" value="SNase_OB-fold_sf"/>
</dbReference>
<keyword evidence="1" id="KW-0540">Nuclease</keyword>
<reference evidence="5" key="1">
    <citation type="journal article" date="2015" name="ISME J.">
        <title>Draft Genome Sequence of Streptomyces incarnatus NRRL8089, which Produces the Nucleoside Antibiotic Sinefungin.</title>
        <authorList>
            <person name="Oshima K."/>
            <person name="Hattori M."/>
            <person name="Shimizu H."/>
            <person name="Fukuda K."/>
            <person name="Nemoto M."/>
            <person name="Inagaki K."/>
            <person name="Tamura T."/>
        </authorList>
    </citation>
    <scope>NUCLEOTIDE SEQUENCE</scope>
    <source>
        <strain evidence="5">FACHB-1375</strain>
    </source>
</reference>
<dbReference type="PANTHER" id="PTHR12302:SF3">
    <property type="entry name" value="SERINE_THREONINE-PROTEIN KINASE 31"/>
    <property type="match status" value="1"/>
</dbReference>
<keyword evidence="3" id="KW-0378">Hydrolase</keyword>
<evidence type="ECO:0000256" key="3">
    <source>
        <dbReference type="ARBA" id="ARBA00022801"/>
    </source>
</evidence>
<evidence type="ECO:0000256" key="2">
    <source>
        <dbReference type="ARBA" id="ARBA00022759"/>
    </source>
</evidence>
<evidence type="ECO:0000256" key="1">
    <source>
        <dbReference type="ARBA" id="ARBA00022722"/>
    </source>
</evidence>
<keyword evidence="2" id="KW-0255">Endonuclease</keyword>
<reference evidence="5" key="2">
    <citation type="submission" date="2020-08" db="EMBL/GenBank/DDBJ databases">
        <authorList>
            <person name="Chen M."/>
            <person name="Teng W."/>
            <person name="Zhao L."/>
            <person name="Hu C."/>
            <person name="Zhou Y."/>
            <person name="Han B."/>
            <person name="Song L."/>
            <person name="Shu W."/>
        </authorList>
    </citation>
    <scope>NUCLEOTIDE SEQUENCE</scope>
    <source>
        <strain evidence="5">FACHB-1375</strain>
    </source>
</reference>
<dbReference type="SUPFAM" id="SSF50199">
    <property type="entry name" value="Staphylococcal nuclease"/>
    <property type="match status" value="1"/>
</dbReference>
<gene>
    <name evidence="5" type="ORF">H6G03_03115</name>
</gene>
<dbReference type="GO" id="GO:0016787">
    <property type="term" value="F:hydrolase activity"/>
    <property type="evidence" value="ECO:0007669"/>
    <property type="project" value="UniProtKB-KW"/>
</dbReference>
<dbReference type="EMBL" id="JACJPW010000005">
    <property type="protein sequence ID" value="MBD2180115.1"/>
    <property type="molecule type" value="Genomic_DNA"/>
</dbReference>
<evidence type="ECO:0000259" key="4">
    <source>
        <dbReference type="PROSITE" id="PS50830"/>
    </source>
</evidence>
<evidence type="ECO:0000313" key="5">
    <source>
        <dbReference type="EMBL" id="MBD2180115.1"/>
    </source>
</evidence>
<dbReference type="Proteomes" id="UP000641646">
    <property type="component" value="Unassembled WGS sequence"/>
</dbReference>
<dbReference type="AlphaFoldDB" id="A0A926VAJ0"/>
<accession>A0A926VAJ0</accession>
<organism evidence="5 6">
    <name type="scientific">Aerosakkonema funiforme FACHB-1375</name>
    <dbReference type="NCBI Taxonomy" id="2949571"/>
    <lineage>
        <taxon>Bacteria</taxon>
        <taxon>Bacillati</taxon>
        <taxon>Cyanobacteriota</taxon>
        <taxon>Cyanophyceae</taxon>
        <taxon>Oscillatoriophycideae</taxon>
        <taxon>Aerosakkonematales</taxon>
        <taxon>Aerosakkonemataceae</taxon>
        <taxon>Aerosakkonema</taxon>
    </lineage>
</organism>
<protein>
    <submittedName>
        <fullName evidence="5">Thermonuclease family protein</fullName>
    </submittedName>
</protein>
<evidence type="ECO:0000313" key="6">
    <source>
        <dbReference type="Proteomes" id="UP000641646"/>
    </source>
</evidence>
<dbReference type="InterPro" id="IPR016071">
    <property type="entry name" value="Staphylococal_nuclease_OB-fold"/>
</dbReference>
<comment type="caution">
    <text evidence="5">The sequence shown here is derived from an EMBL/GenBank/DDBJ whole genome shotgun (WGS) entry which is preliminary data.</text>
</comment>
<dbReference type="GO" id="GO:0004519">
    <property type="term" value="F:endonuclease activity"/>
    <property type="evidence" value="ECO:0007669"/>
    <property type="project" value="UniProtKB-KW"/>
</dbReference>
<dbReference type="SMART" id="SM00318">
    <property type="entry name" value="SNc"/>
    <property type="match status" value="1"/>
</dbReference>
<sequence length="187" mass="21096">MSYKKSIAYSLKFLGVAFLILSLTGCPNRPGQITYSVKRISDGDTLAVTDSKGENFTVRFACIDAPEVPHSQKEKQSTKLVDKNQFKWGVKAQGRVQQLVKQGDRVTLTLTDTDRYGRKIGEVRLADNVFIQEVLVREGLALVNRPYLKNCPSAAIVEQAEAEAKKARRGIWSDRTFVAPWEYRRTK</sequence>
<keyword evidence="6" id="KW-1185">Reference proteome</keyword>
<proteinExistence type="predicted"/>
<name>A0A926VAJ0_9CYAN</name>
<dbReference type="PANTHER" id="PTHR12302">
    <property type="entry name" value="EBNA2 BINDING PROTEIN P100"/>
    <property type="match status" value="1"/>
</dbReference>
<dbReference type="Gene3D" id="2.40.50.90">
    <property type="match status" value="1"/>
</dbReference>
<dbReference type="RefSeq" id="WP_190462088.1">
    <property type="nucleotide sequence ID" value="NZ_JACJPW010000005.1"/>
</dbReference>
<feature type="domain" description="TNase-like" evidence="4">
    <location>
        <begin position="31"/>
        <end position="174"/>
    </location>
</feature>
<dbReference type="Pfam" id="PF00565">
    <property type="entry name" value="SNase"/>
    <property type="match status" value="1"/>
</dbReference>